<feature type="domain" description="Major facilitator superfamily (MFS) profile" evidence="8">
    <location>
        <begin position="1"/>
        <end position="520"/>
    </location>
</feature>
<keyword evidence="10" id="KW-1185">Reference proteome</keyword>
<feature type="region of interest" description="Disordered" evidence="6">
    <location>
        <begin position="272"/>
        <end position="297"/>
    </location>
</feature>
<feature type="transmembrane region" description="Helical" evidence="7">
    <location>
        <begin position="179"/>
        <end position="203"/>
    </location>
</feature>
<keyword evidence="5 7" id="KW-0472">Membrane</keyword>
<evidence type="ECO:0000256" key="5">
    <source>
        <dbReference type="ARBA" id="ARBA00023136"/>
    </source>
</evidence>
<dbReference type="GO" id="GO:0016020">
    <property type="term" value="C:membrane"/>
    <property type="evidence" value="ECO:0007669"/>
    <property type="project" value="UniProtKB-SubCell"/>
</dbReference>
<keyword evidence="3 7" id="KW-0812">Transmembrane</keyword>
<keyword evidence="2" id="KW-0813">Transport</keyword>
<dbReference type="SUPFAM" id="SSF103473">
    <property type="entry name" value="MFS general substrate transporter"/>
    <property type="match status" value="2"/>
</dbReference>
<evidence type="ECO:0000259" key="8">
    <source>
        <dbReference type="PROSITE" id="PS50850"/>
    </source>
</evidence>
<evidence type="ECO:0000256" key="1">
    <source>
        <dbReference type="ARBA" id="ARBA00004141"/>
    </source>
</evidence>
<evidence type="ECO:0000256" key="4">
    <source>
        <dbReference type="ARBA" id="ARBA00022989"/>
    </source>
</evidence>
<dbReference type="PANTHER" id="PTHR23504:SF15">
    <property type="entry name" value="MAJOR FACILITATOR SUPERFAMILY (MFS) PROFILE DOMAIN-CONTAINING PROTEIN"/>
    <property type="match status" value="1"/>
</dbReference>
<dbReference type="EMBL" id="MU863632">
    <property type="protein sequence ID" value="KAK4102350.1"/>
    <property type="molecule type" value="Genomic_DNA"/>
</dbReference>
<reference evidence="9" key="2">
    <citation type="submission" date="2023-05" db="EMBL/GenBank/DDBJ databases">
        <authorList>
            <consortium name="Lawrence Berkeley National Laboratory"/>
            <person name="Steindorff A."/>
            <person name="Hensen N."/>
            <person name="Bonometti L."/>
            <person name="Westerberg I."/>
            <person name="Brannstrom I.O."/>
            <person name="Guillou S."/>
            <person name="Cros-Aarteil S."/>
            <person name="Calhoun S."/>
            <person name="Haridas S."/>
            <person name="Kuo A."/>
            <person name="Mondo S."/>
            <person name="Pangilinan J."/>
            <person name="Riley R."/>
            <person name="Labutti K."/>
            <person name="Andreopoulos B."/>
            <person name="Lipzen A."/>
            <person name="Chen C."/>
            <person name="Yanf M."/>
            <person name="Daum C."/>
            <person name="Ng V."/>
            <person name="Clum A."/>
            <person name="Ohm R."/>
            <person name="Martin F."/>
            <person name="Silar P."/>
            <person name="Natvig D."/>
            <person name="Lalanne C."/>
            <person name="Gautier V."/>
            <person name="Ament-Velasquez S.L."/>
            <person name="Kruys A."/>
            <person name="Hutchinson M.I."/>
            <person name="Powell A.J."/>
            <person name="Barry K."/>
            <person name="Miller A.N."/>
            <person name="Grigoriev I.V."/>
            <person name="Debuchy R."/>
            <person name="Gladieux P."/>
            <person name="Thoren M.H."/>
            <person name="Johannesson H."/>
        </authorList>
    </citation>
    <scope>NUCLEOTIDE SEQUENCE</scope>
    <source>
        <strain evidence="9">CBS 757.83</strain>
    </source>
</reference>
<feature type="transmembrane region" description="Helical" evidence="7">
    <location>
        <begin position="137"/>
        <end position="159"/>
    </location>
</feature>
<evidence type="ECO:0000256" key="2">
    <source>
        <dbReference type="ARBA" id="ARBA00022448"/>
    </source>
</evidence>
<feature type="transmembrane region" description="Helical" evidence="7">
    <location>
        <begin position="407"/>
        <end position="427"/>
    </location>
</feature>
<evidence type="ECO:0000313" key="9">
    <source>
        <dbReference type="EMBL" id="KAK4102350.1"/>
    </source>
</evidence>
<protein>
    <submittedName>
        <fullName evidence="9">MFS general substrate transporter</fullName>
    </submittedName>
</protein>
<dbReference type="Proteomes" id="UP001305647">
    <property type="component" value="Unassembled WGS sequence"/>
</dbReference>
<dbReference type="PROSITE" id="PS50850">
    <property type="entry name" value="MFS"/>
    <property type="match status" value="1"/>
</dbReference>
<feature type="transmembrane region" description="Helical" evidence="7">
    <location>
        <begin position="46"/>
        <end position="68"/>
    </location>
</feature>
<dbReference type="AlphaFoldDB" id="A0AAN6Q5U8"/>
<comment type="caution">
    <text evidence="9">The sequence shown here is derived from an EMBL/GenBank/DDBJ whole genome shotgun (WGS) entry which is preliminary data.</text>
</comment>
<gene>
    <name evidence="9" type="ORF">N658DRAFT_470024</name>
</gene>
<reference evidence="9" key="1">
    <citation type="journal article" date="2023" name="Mol. Phylogenet. Evol.">
        <title>Genome-scale phylogeny and comparative genomics of the fungal order Sordariales.</title>
        <authorList>
            <person name="Hensen N."/>
            <person name="Bonometti L."/>
            <person name="Westerberg I."/>
            <person name="Brannstrom I.O."/>
            <person name="Guillou S."/>
            <person name="Cros-Aarteil S."/>
            <person name="Calhoun S."/>
            <person name="Haridas S."/>
            <person name="Kuo A."/>
            <person name="Mondo S."/>
            <person name="Pangilinan J."/>
            <person name="Riley R."/>
            <person name="LaButti K."/>
            <person name="Andreopoulos B."/>
            <person name="Lipzen A."/>
            <person name="Chen C."/>
            <person name="Yan M."/>
            <person name="Daum C."/>
            <person name="Ng V."/>
            <person name="Clum A."/>
            <person name="Steindorff A."/>
            <person name="Ohm R.A."/>
            <person name="Martin F."/>
            <person name="Silar P."/>
            <person name="Natvig D.O."/>
            <person name="Lalanne C."/>
            <person name="Gautier V."/>
            <person name="Ament-Velasquez S.L."/>
            <person name="Kruys A."/>
            <person name="Hutchinson M.I."/>
            <person name="Powell A.J."/>
            <person name="Barry K."/>
            <person name="Miller A.N."/>
            <person name="Grigoriev I.V."/>
            <person name="Debuchy R."/>
            <person name="Gladieux P."/>
            <person name="Hiltunen Thoren M."/>
            <person name="Johannesson H."/>
        </authorList>
    </citation>
    <scope>NUCLEOTIDE SEQUENCE</scope>
    <source>
        <strain evidence="9">CBS 757.83</strain>
    </source>
</reference>
<evidence type="ECO:0000256" key="7">
    <source>
        <dbReference type="SAM" id="Phobius"/>
    </source>
</evidence>
<feature type="transmembrane region" description="Helical" evidence="7">
    <location>
        <begin position="80"/>
        <end position="99"/>
    </location>
</feature>
<sequence>MSSISGIQLQLWVLGLIRATEAIAWTSNFPYAYFMIRSFEVPEQDIAFYAGALIAVFTFGEFLTGVVWARVSDKIGRKPVALAGIICGLITALALGFSSSVSVAIASRAFGGLFNPNVGLVQTCTGELASKEQRAKAFSLVTFIRALGNLIGPVLGGLLADPAALYPSIFPQNSLWTSYPYLLLNLAVGLLQVLTFIFALLVLQETSVRPPKTYRSLGHPGTSRWLSVRQTLERLFTKRRHPTENTAYAPLAANSAGQEAGMNSAEEHPLEDYFQTSSSSSEPFEADDPVKEPPERAFTSQSMLQILAVSLLAFHKVASNSLIGTFLALPEPGAHDNNNDNHLPPVDRATTTSGSLIWFPHSRAGFGLDTRSIGIIFLTEAIFRAAIQPTLVPYFISRLGALRAFRWVLGLYPAMYILTPFIPQILPPPLHLCLLLLDLWIKVALSSVGYICSAVFQALARINGAAASFGYLARSVGPLLGGKLFASGLQACYLQIPFWSLGAVALVGAVESAFLLDHHSQVTLSCSQGVRSIAVRRFPLPSSRLPIFQSHPISPRSQIVPDAATTSSLRCCSESGGPRPYSYMYQLTKVWTR</sequence>
<comment type="subcellular location">
    <subcellularLocation>
        <location evidence="1">Membrane</location>
        <topology evidence="1">Multi-pass membrane protein</topology>
    </subcellularLocation>
</comment>
<evidence type="ECO:0000313" key="10">
    <source>
        <dbReference type="Proteomes" id="UP001305647"/>
    </source>
</evidence>
<evidence type="ECO:0000256" key="6">
    <source>
        <dbReference type="SAM" id="MobiDB-lite"/>
    </source>
</evidence>
<dbReference type="InterPro" id="IPR011701">
    <property type="entry name" value="MFS"/>
</dbReference>
<dbReference type="Gene3D" id="1.20.1250.20">
    <property type="entry name" value="MFS general substrate transporter like domains"/>
    <property type="match status" value="1"/>
</dbReference>
<name>A0AAN6Q5U8_9PEZI</name>
<dbReference type="Pfam" id="PF07690">
    <property type="entry name" value="MFS_1"/>
    <property type="match status" value="1"/>
</dbReference>
<feature type="region of interest" description="Disordered" evidence="6">
    <location>
        <begin position="246"/>
        <end position="265"/>
    </location>
</feature>
<accession>A0AAN6Q5U8</accession>
<evidence type="ECO:0000256" key="3">
    <source>
        <dbReference type="ARBA" id="ARBA00022692"/>
    </source>
</evidence>
<dbReference type="PANTHER" id="PTHR23504">
    <property type="entry name" value="MAJOR FACILITATOR SUPERFAMILY DOMAIN-CONTAINING PROTEIN 10"/>
    <property type="match status" value="1"/>
</dbReference>
<dbReference type="GO" id="GO:0022857">
    <property type="term" value="F:transmembrane transporter activity"/>
    <property type="evidence" value="ECO:0007669"/>
    <property type="project" value="InterPro"/>
</dbReference>
<keyword evidence="4 7" id="KW-1133">Transmembrane helix</keyword>
<dbReference type="InterPro" id="IPR036259">
    <property type="entry name" value="MFS_trans_sf"/>
</dbReference>
<organism evidence="9 10">
    <name type="scientific">Parathielavia hyrcaniae</name>
    <dbReference type="NCBI Taxonomy" id="113614"/>
    <lineage>
        <taxon>Eukaryota</taxon>
        <taxon>Fungi</taxon>
        <taxon>Dikarya</taxon>
        <taxon>Ascomycota</taxon>
        <taxon>Pezizomycotina</taxon>
        <taxon>Sordariomycetes</taxon>
        <taxon>Sordariomycetidae</taxon>
        <taxon>Sordariales</taxon>
        <taxon>Chaetomiaceae</taxon>
        <taxon>Parathielavia</taxon>
    </lineage>
</organism>
<proteinExistence type="predicted"/>
<dbReference type="InterPro" id="IPR020846">
    <property type="entry name" value="MFS_dom"/>
</dbReference>